<protein>
    <recommendedName>
        <fullName evidence="2">Flavinylation-associated cytochrome domain-containing protein</fullName>
    </recommendedName>
</protein>
<dbReference type="InterPro" id="IPR025517">
    <property type="entry name" value="DUF4405"/>
</dbReference>
<feature type="domain" description="Flavinylation-associated cytochrome" evidence="2">
    <location>
        <begin position="9"/>
        <end position="79"/>
    </location>
</feature>
<accession>A0A101FG81</accession>
<dbReference type="AlphaFoldDB" id="A0A101FG81"/>
<dbReference type="EMBL" id="LGFO01000098">
    <property type="protein sequence ID" value="KUK36422.1"/>
    <property type="molecule type" value="Genomic_DNA"/>
</dbReference>
<gene>
    <name evidence="3" type="ORF">XD66_0875</name>
</gene>
<feature type="transmembrane region" description="Helical" evidence="1">
    <location>
        <begin position="62"/>
        <end position="82"/>
    </location>
</feature>
<name>A0A101FG81_9THEO</name>
<evidence type="ECO:0000313" key="4">
    <source>
        <dbReference type="Proteomes" id="UP000053326"/>
    </source>
</evidence>
<sequence length="92" mass="10513">MRKAEVCFWLDCALFLTGVGLALSGFVRWSISPGSGWGYGGGRWSHPEFIFPCVTWLNIHKFLSIVFICLVVLHIALHWDWVAAMFRSVLRK</sequence>
<dbReference type="OMA" id="WIADMTR"/>
<feature type="transmembrane region" description="Helical" evidence="1">
    <location>
        <begin position="7"/>
        <end position="31"/>
    </location>
</feature>
<comment type="caution">
    <text evidence="3">The sequence shown here is derived from an EMBL/GenBank/DDBJ whole genome shotgun (WGS) entry which is preliminary data.</text>
</comment>
<dbReference type="Pfam" id="PF14358">
    <property type="entry name" value="DUF4405"/>
    <property type="match status" value="1"/>
</dbReference>
<keyword evidence="1" id="KW-0472">Membrane</keyword>
<evidence type="ECO:0000256" key="1">
    <source>
        <dbReference type="SAM" id="Phobius"/>
    </source>
</evidence>
<dbReference type="Proteomes" id="UP000053326">
    <property type="component" value="Unassembled WGS sequence"/>
</dbReference>
<reference evidence="4" key="1">
    <citation type="journal article" date="2015" name="MBio">
        <title>Genome-Resolved Metagenomic Analysis Reveals Roles for Candidate Phyla and Other Microbial Community Members in Biogeochemical Transformations in Oil Reservoirs.</title>
        <authorList>
            <person name="Hu P."/>
            <person name="Tom L."/>
            <person name="Singh A."/>
            <person name="Thomas B.C."/>
            <person name="Baker B.J."/>
            <person name="Piceno Y.M."/>
            <person name="Andersen G.L."/>
            <person name="Banfield J.F."/>
        </authorList>
    </citation>
    <scope>NUCLEOTIDE SEQUENCE [LARGE SCALE GENOMIC DNA]</scope>
</reference>
<evidence type="ECO:0000259" key="2">
    <source>
        <dbReference type="Pfam" id="PF14358"/>
    </source>
</evidence>
<proteinExistence type="predicted"/>
<evidence type="ECO:0000313" key="3">
    <source>
        <dbReference type="EMBL" id="KUK36422.1"/>
    </source>
</evidence>
<keyword evidence="1" id="KW-0812">Transmembrane</keyword>
<organism evidence="3 4">
    <name type="scientific">Thermacetogenium phaeum</name>
    <dbReference type="NCBI Taxonomy" id="85874"/>
    <lineage>
        <taxon>Bacteria</taxon>
        <taxon>Bacillati</taxon>
        <taxon>Bacillota</taxon>
        <taxon>Clostridia</taxon>
        <taxon>Thermoanaerobacterales</taxon>
        <taxon>Thermoanaerobacteraceae</taxon>
        <taxon>Thermacetogenium</taxon>
    </lineage>
</organism>
<keyword evidence="1" id="KW-1133">Transmembrane helix</keyword>